<dbReference type="AlphaFoldDB" id="A0A8J7K5P0"/>
<protein>
    <recommendedName>
        <fullName evidence="4">Lipoprotein</fullName>
    </recommendedName>
</protein>
<comment type="caution">
    <text evidence="2">The sequence shown here is derived from an EMBL/GenBank/DDBJ whole genome shotgun (WGS) entry which is preliminary data.</text>
</comment>
<evidence type="ECO:0000256" key="1">
    <source>
        <dbReference type="SAM" id="SignalP"/>
    </source>
</evidence>
<reference evidence="2" key="1">
    <citation type="submission" date="2020-10" db="EMBL/GenBank/DDBJ databases">
        <title>Bacterium isolated from coastal waters sediment.</title>
        <authorList>
            <person name="Chen R.-J."/>
            <person name="Lu D.-C."/>
            <person name="Zhu K.-L."/>
            <person name="Du Z.-J."/>
        </authorList>
    </citation>
    <scope>NUCLEOTIDE SEQUENCE</scope>
    <source>
        <strain evidence="2">N1Y112</strain>
    </source>
</reference>
<gene>
    <name evidence="2" type="ORF">IOQ59_08335</name>
</gene>
<keyword evidence="1" id="KW-0732">Signal</keyword>
<name>A0A8J7K5P0_9GAMM</name>
<feature type="signal peptide" evidence="1">
    <location>
        <begin position="1"/>
        <end position="23"/>
    </location>
</feature>
<accession>A0A8J7K5P0</accession>
<proteinExistence type="predicted"/>
<dbReference type="PROSITE" id="PS51257">
    <property type="entry name" value="PROKAR_LIPOPROTEIN"/>
    <property type="match status" value="1"/>
</dbReference>
<evidence type="ECO:0008006" key="4">
    <source>
        <dbReference type="Google" id="ProtNLM"/>
    </source>
</evidence>
<evidence type="ECO:0000313" key="3">
    <source>
        <dbReference type="Proteomes" id="UP000640333"/>
    </source>
</evidence>
<evidence type="ECO:0000313" key="2">
    <source>
        <dbReference type="EMBL" id="MBE9397265.1"/>
    </source>
</evidence>
<keyword evidence="3" id="KW-1185">Reference proteome</keyword>
<dbReference type="RefSeq" id="WP_193952822.1">
    <property type="nucleotide sequence ID" value="NZ_JADEYS010000007.1"/>
</dbReference>
<dbReference type="EMBL" id="JADEYS010000007">
    <property type="protein sequence ID" value="MBE9397265.1"/>
    <property type="molecule type" value="Genomic_DNA"/>
</dbReference>
<sequence length="96" mass="10314">MPLKIVGVSGILLAMLLAGCAGQQQGRLDLACRQGIETAYDELSFARSQGFSGSVAWSKATSLLGAAKVVEQVENYQQCVDNVEKARFYIRQSQGS</sequence>
<dbReference type="Proteomes" id="UP000640333">
    <property type="component" value="Unassembled WGS sequence"/>
</dbReference>
<organism evidence="2 3">
    <name type="scientific">Pontibacterium sinense</name>
    <dbReference type="NCBI Taxonomy" id="2781979"/>
    <lineage>
        <taxon>Bacteria</taxon>
        <taxon>Pseudomonadati</taxon>
        <taxon>Pseudomonadota</taxon>
        <taxon>Gammaproteobacteria</taxon>
        <taxon>Oceanospirillales</taxon>
        <taxon>Oceanospirillaceae</taxon>
        <taxon>Pontibacterium</taxon>
    </lineage>
</organism>
<feature type="chain" id="PRO_5035151441" description="Lipoprotein" evidence="1">
    <location>
        <begin position="24"/>
        <end position="96"/>
    </location>
</feature>